<dbReference type="Pfam" id="PF09515">
    <property type="entry name" value="Thia_YuaJ"/>
    <property type="match status" value="1"/>
</dbReference>
<sequence length="174" mass="19172">MKQMSTKMLVEAGVMIALAQILSYIKIFEAPYGGSITAASMVPIIVYSIRWGLKPGLLVGTVYGILQFILGPKYSYHILSILFDYVVAFGALGLAGLFRKNIQGIFLGVFLGIFGRFVFHVISGAIVWGIYAPEGTNPWIYSILYNGSYLLPELIISYVVFGLIYRPLKSLSLS</sequence>
<dbReference type="STRING" id="29349.CLOTH_13260"/>
<dbReference type="Proteomes" id="UP000190140">
    <property type="component" value="Unassembled WGS sequence"/>
</dbReference>
<keyword evidence="1" id="KW-1133">Transmembrane helix</keyword>
<dbReference type="EMBL" id="MZGW01000004">
    <property type="protein sequence ID" value="OPJ55568.1"/>
    <property type="molecule type" value="Genomic_DNA"/>
</dbReference>
<dbReference type="Gene3D" id="1.10.1760.20">
    <property type="match status" value="1"/>
</dbReference>
<evidence type="ECO:0000313" key="2">
    <source>
        <dbReference type="EMBL" id="OPJ55568.1"/>
    </source>
</evidence>
<reference evidence="2 3" key="1">
    <citation type="submission" date="2017-03" db="EMBL/GenBank/DDBJ databases">
        <title>Genome sequence of Clostridium thermoalcaliphilum DSM 7309.</title>
        <authorList>
            <person name="Poehlein A."/>
            <person name="Daniel R."/>
        </authorList>
    </citation>
    <scope>NUCLEOTIDE SEQUENCE [LARGE SCALE GENOMIC DNA]</scope>
    <source>
        <strain evidence="2 3">DSM 7309</strain>
    </source>
</reference>
<comment type="caution">
    <text evidence="2">The sequence shown here is derived from an EMBL/GenBank/DDBJ whole genome shotgun (WGS) entry which is preliminary data.</text>
</comment>
<dbReference type="GO" id="GO:0005886">
    <property type="term" value="C:plasma membrane"/>
    <property type="evidence" value="ECO:0007669"/>
    <property type="project" value="InterPro"/>
</dbReference>
<feature type="transmembrane region" description="Helical" evidence="1">
    <location>
        <begin position="105"/>
        <end position="131"/>
    </location>
</feature>
<dbReference type="RefSeq" id="WP_079412322.1">
    <property type="nucleotide sequence ID" value="NZ_MZGW01000004.1"/>
</dbReference>
<evidence type="ECO:0000256" key="1">
    <source>
        <dbReference type="SAM" id="Phobius"/>
    </source>
</evidence>
<protein>
    <submittedName>
        <fullName evidence="2">Thiamine transporter ThiT</fullName>
    </submittedName>
</protein>
<evidence type="ECO:0000313" key="3">
    <source>
        <dbReference type="Proteomes" id="UP000190140"/>
    </source>
</evidence>
<feature type="transmembrane region" description="Helical" evidence="1">
    <location>
        <begin position="78"/>
        <end position="98"/>
    </location>
</feature>
<dbReference type="NCBIfam" id="TIGR02357">
    <property type="entry name" value="ECF_ThiT_YuaJ"/>
    <property type="match status" value="1"/>
</dbReference>
<feature type="transmembrane region" description="Helical" evidence="1">
    <location>
        <begin position="56"/>
        <end position="72"/>
    </location>
</feature>
<accession>A0A1V4I6F6</accession>
<proteinExistence type="predicted"/>
<keyword evidence="3" id="KW-1185">Reference proteome</keyword>
<feature type="transmembrane region" description="Helical" evidence="1">
    <location>
        <begin position="143"/>
        <end position="165"/>
    </location>
</feature>
<dbReference type="GO" id="GO:0015234">
    <property type="term" value="F:thiamine transmembrane transporter activity"/>
    <property type="evidence" value="ECO:0007669"/>
    <property type="project" value="InterPro"/>
</dbReference>
<dbReference type="OrthoDB" id="9795813at2"/>
<dbReference type="InterPro" id="IPR012651">
    <property type="entry name" value="Thia_Transptr_ThiT"/>
</dbReference>
<organism evidence="2 3">
    <name type="scientific">Alkalithermobacter paradoxus</name>
    <dbReference type="NCBI Taxonomy" id="29349"/>
    <lineage>
        <taxon>Bacteria</taxon>
        <taxon>Bacillati</taxon>
        <taxon>Bacillota</taxon>
        <taxon>Clostridia</taxon>
        <taxon>Peptostreptococcales</taxon>
        <taxon>Tepidibacteraceae</taxon>
        <taxon>Alkalithermobacter</taxon>
    </lineage>
</organism>
<keyword evidence="1" id="KW-0472">Membrane</keyword>
<name>A0A1V4I6F6_9FIRM</name>
<dbReference type="AlphaFoldDB" id="A0A1V4I6F6"/>
<gene>
    <name evidence="2" type="primary">thiT</name>
    <name evidence="2" type="ORF">CLOTH_13260</name>
</gene>
<keyword evidence="1" id="KW-0812">Transmembrane</keyword>